<dbReference type="AlphaFoldDB" id="A0AAW6BXJ1"/>
<dbReference type="EMBL" id="JAQLWO010000005">
    <property type="protein sequence ID" value="MDB7905663.1"/>
    <property type="molecule type" value="Genomic_DNA"/>
</dbReference>
<proteinExistence type="predicted"/>
<evidence type="ECO:0000313" key="1">
    <source>
        <dbReference type="EMBL" id="MDB7905663.1"/>
    </source>
</evidence>
<evidence type="ECO:0000313" key="2">
    <source>
        <dbReference type="Proteomes" id="UP001211006"/>
    </source>
</evidence>
<name>A0AAW6BXJ1_FLAPL</name>
<comment type="caution">
    <text evidence="1">The sequence shown here is derived from an EMBL/GenBank/DDBJ whole genome shotgun (WGS) entry which is preliminary data.</text>
</comment>
<gene>
    <name evidence="1" type="ORF">PND83_06725</name>
</gene>
<organism evidence="1 2">
    <name type="scientific">Flavonifractor plautii</name>
    <name type="common">Fusobacterium plautii</name>
    <dbReference type="NCBI Taxonomy" id="292800"/>
    <lineage>
        <taxon>Bacteria</taxon>
        <taxon>Bacillati</taxon>
        <taxon>Bacillota</taxon>
        <taxon>Clostridia</taxon>
        <taxon>Eubacteriales</taxon>
        <taxon>Oscillospiraceae</taxon>
        <taxon>Flavonifractor</taxon>
    </lineage>
</organism>
<accession>A0AAW6BXJ1</accession>
<reference evidence="1" key="1">
    <citation type="submission" date="2023-01" db="EMBL/GenBank/DDBJ databases">
        <title>Human gut microbiome strain richness.</title>
        <authorList>
            <person name="Chen-Liaw A."/>
        </authorList>
    </citation>
    <scope>NUCLEOTIDE SEQUENCE</scope>
    <source>
        <strain evidence="1">2225st1_A6_2225SCRN_200828</strain>
    </source>
</reference>
<dbReference type="Proteomes" id="UP001211006">
    <property type="component" value="Unassembled WGS sequence"/>
</dbReference>
<sequence length="86" mass="9428">MEGPGDKNGKGKFSLPRACLKIGDVSSGEEFWAAGKQFFRRNPDGFQGKIAPSSGQKARRLGMSTFFKQALGIKIQKCGGHPWRLE</sequence>
<dbReference type="RefSeq" id="WP_024724007.1">
    <property type="nucleotide sequence ID" value="NZ_AP031431.1"/>
</dbReference>
<protein>
    <submittedName>
        <fullName evidence="1">Uncharacterized protein</fullName>
    </submittedName>
</protein>